<evidence type="ECO:0000313" key="1">
    <source>
        <dbReference type="EMBL" id="KJH41501.1"/>
    </source>
</evidence>
<name>A0A0D8XGJ5_DICVI</name>
<proteinExistence type="predicted"/>
<dbReference type="AlphaFoldDB" id="A0A0D8XGJ5"/>
<protein>
    <submittedName>
        <fullName evidence="1">Uncharacterized protein</fullName>
    </submittedName>
</protein>
<gene>
    <name evidence="1" type="ORF">DICVIV_12525</name>
</gene>
<organism evidence="1 2">
    <name type="scientific">Dictyocaulus viviparus</name>
    <name type="common">Bovine lungworm</name>
    <dbReference type="NCBI Taxonomy" id="29172"/>
    <lineage>
        <taxon>Eukaryota</taxon>
        <taxon>Metazoa</taxon>
        <taxon>Ecdysozoa</taxon>
        <taxon>Nematoda</taxon>
        <taxon>Chromadorea</taxon>
        <taxon>Rhabditida</taxon>
        <taxon>Rhabditina</taxon>
        <taxon>Rhabditomorpha</taxon>
        <taxon>Strongyloidea</taxon>
        <taxon>Metastrongylidae</taxon>
        <taxon>Dictyocaulus</taxon>
    </lineage>
</organism>
<dbReference type="EMBL" id="KN716812">
    <property type="protein sequence ID" value="KJH41501.1"/>
    <property type="molecule type" value="Genomic_DNA"/>
</dbReference>
<dbReference type="Proteomes" id="UP000053766">
    <property type="component" value="Unassembled WGS sequence"/>
</dbReference>
<accession>A0A0D8XGJ5</accession>
<reference evidence="2" key="2">
    <citation type="journal article" date="2016" name="Sci. Rep.">
        <title>Dictyocaulus viviparus genome, variome and transcriptome elucidate lungworm biology and support future intervention.</title>
        <authorList>
            <person name="McNulty S.N."/>
            <person name="Strube C."/>
            <person name="Rosa B.A."/>
            <person name="Martin J.C."/>
            <person name="Tyagi R."/>
            <person name="Choi Y.J."/>
            <person name="Wang Q."/>
            <person name="Hallsworth Pepin K."/>
            <person name="Zhang X."/>
            <person name="Ozersky P."/>
            <person name="Wilson R.K."/>
            <person name="Sternberg P.W."/>
            <person name="Gasser R.B."/>
            <person name="Mitreva M."/>
        </authorList>
    </citation>
    <scope>NUCLEOTIDE SEQUENCE [LARGE SCALE GENOMIC DNA]</scope>
    <source>
        <strain evidence="2">HannoverDv2000</strain>
    </source>
</reference>
<evidence type="ECO:0000313" key="2">
    <source>
        <dbReference type="Proteomes" id="UP000053766"/>
    </source>
</evidence>
<sequence length="78" mass="8734">MLIIKVPTCLGVGYCGSKQIIVFLNSSQSNMTFRNDIEKIEPSNITSYCRGSSRRPQNNLMKKLMSGSSLKPSRFAME</sequence>
<reference evidence="1 2" key="1">
    <citation type="submission" date="2013-11" db="EMBL/GenBank/DDBJ databases">
        <title>Draft genome of the bovine lungworm Dictyocaulus viviparus.</title>
        <authorList>
            <person name="Mitreva M."/>
        </authorList>
    </citation>
    <scope>NUCLEOTIDE SEQUENCE [LARGE SCALE GENOMIC DNA]</scope>
    <source>
        <strain evidence="1 2">HannoverDv2000</strain>
    </source>
</reference>
<keyword evidence="2" id="KW-1185">Reference proteome</keyword>